<feature type="region of interest" description="Disordered" evidence="1">
    <location>
        <begin position="138"/>
        <end position="174"/>
    </location>
</feature>
<dbReference type="EMBL" id="GEDC01014546">
    <property type="protein sequence ID" value="JAS22752.1"/>
    <property type="molecule type" value="Transcribed_RNA"/>
</dbReference>
<reference evidence="2" key="1">
    <citation type="submission" date="2015-12" db="EMBL/GenBank/DDBJ databases">
        <title>De novo transcriptome assembly of four potential Pierce s Disease insect vectors from Arizona vineyards.</title>
        <authorList>
            <person name="Tassone E.E."/>
        </authorList>
    </citation>
    <scope>NUCLEOTIDE SEQUENCE</scope>
</reference>
<gene>
    <name evidence="2" type="ORF">g.3614</name>
</gene>
<sequence>MIFYSIEAINKSPEFLVRVLSALHDLGNCSECGSSAPEVVEYIKTNYDHDGDVVSQVTTALKKAVQRKIVKVDSGRKFTYVGYELKRSVNKNEGCNKIEKQTVRKCGKRKPKCRTERKRKCKPKIRSNNQIKSKLRKYERNGRTRQRVQGGRREKVIRKASNKKKTGGCRACPS</sequence>
<evidence type="ECO:0000256" key="1">
    <source>
        <dbReference type="SAM" id="MobiDB-lite"/>
    </source>
</evidence>
<dbReference type="AlphaFoldDB" id="A0A1B6DAT4"/>
<feature type="compositionally biased region" description="Basic residues" evidence="1">
    <location>
        <begin position="155"/>
        <end position="167"/>
    </location>
</feature>
<proteinExistence type="predicted"/>
<name>A0A1B6DAT4_9HEMI</name>
<evidence type="ECO:0008006" key="3">
    <source>
        <dbReference type="Google" id="ProtNLM"/>
    </source>
</evidence>
<accession>A0A1B6DAT4</accession>
<evidence type="ECO:0000313" key="2">
    <source>
        <dbReference type="EMBL" id="JAS22752.1"/>
    </source>
</evidence>
<organism evidence="2">
    <name type="scientific">Clastoptera arizonana</name>
    <name type="common">Arizona spittle bug</name>
    <dbReference type="NCBI Taxonomy" id="38151"/>
    <lineage>
        <taxon>Eukaryota</taxon>
        <taxon>Metazoa</taxon>
        <taxon>Ecdysozoa</taxon>
        <taxon>Arthropoda</taxon>
        <taxon>Hexapoda</taxon>
        <taxon>Insecta</taxon>
        <taxon>Pterygota</taxon>
        <taxon>Neoptera</taxon>
        <taxon>Paraneoptera</taxon>
        <taxon>Hemiptera</taxon>
        <taxon>Auchenorrhyncha</taxon>
        <taxon>Cercopoidea</taxon>
        <taxon>Clastopteridae</taxon>
        <taxon>Clastoptera</taxon>
    </lineage>
</organism>
<protein>
    <recommendedName>
        <fullName evidence="3">H15 domain-containing protein</fullName>
    </recommendedName>
</protein>